<proteinExistence type="predicted"/>
<dbReference type="OrthoDB" id="6144205at2759"/>
<evidence type="ECO:0000256" key="1">
    <source>
        <dbReference type="SAM" id="MobiDB-lite"/>
    </source>
</evidence>
<dbReference type="AlphaFoldDB" id="A0A8B8DHI6"/>
<dbReference type="GeneID" id="111126235"/>
<feature type="compositionally biased region" description="Polar residues" evidence="1">
    <location>
        <begin position="75"/>
        <end position="90"/>
    </location>
</feature>
<dbReference type="KEGG" id="cvn:111126235"/>
<organism evidence="2 3">
    <name type="scientific">Crassostrea virginica</name>
    <name type="common">Eastern oyster</name>
    <dbReference type="NCBI Taxonomy" id="6565"/>
    <lineage>
        <taxon>Eukaryota</taxon>
        <taxon>Metazoa</taxon>
        <taxon>Spiralia</taxon>
        <taxon>Lophotrochozoa</taxon>
        <taxon>Mollusca</taxon>
        <taxon>Bivalvia</taxon>
        <taxon>Autobranchia</taxon>
        <taxon>Pteriomorphia</taxon>
        <taxon>Ostreida</taxon>
        <taxon>Ostreoidea</taxon>
        <taxon>Ostreidae</taxon>
        <taxon>Crassostrea</taxon>
    </lineage>
</organism>
<keyword evidence="2" id="KW-1185">Reference proteome</keyword>
<evidence type="ECO:0000313" key="2">
    <source>
        <dbReference type="Proteomes" id="UP000694844"/>
    </source>
</evidence>
<evidence type="ECO:0000313" key="3">
    <source>
        <dbReference type="RefSeq" id="XP_022326431.1"/>
    </source>
</evidence>
<protein>
    <submittedName>
        <fullName evidence="3">Uncharacterized protein LOC111126235</fullName>
    </submittedName>
</protein>
<dbReference type="Gene3D" id="1.10.260.100">
    <property type="match status" value="1"/>
</dbReference>
<dbReference type="RefSeq" id="XP_022326431.1">
    <property type="nucleotide sequence ID" value="XM_022470723.1"/>
</dbReference>
<sequence>MAEGGIPHEREERLPTLQDFLNNVELRSLYQDAEVQTIFKEIEDNPCAVLRYHNHPKVQMVLKLIQAEFDRHPPTATNSKTSQNFASAHGQSDDDVDIEEILKVLQQQEEEKSRGGSS</sequence>
<name>A0A8B8DHI6_CRAVI</name>
<accession>A0A8B8DHI6</accession>
<feature type="region of interest" description="Disordered" evidence="1">
    <location>
        <begin position="72"/>
        <end position="97"/>
    </location>
</feature>
<gene>
    <name evidence="3" type="primary">LOC111126235</name>
</gene>
<dbReference type="Proteomes" id="UP000694844">
    <property type="component" value="Chromosome 3"/>
</dbReference>
<reference evidence="3" key="1">
    <citation type="submission" date="2025-08" db="UniProtKB">
        <authorList>
            <consortium name="RefSeq"/>
        </authorList>
    </citation>
    <scope>IDENTIFICATION</scope>
    <source>
        <tissue evidence="3">Whole sample</tissue>
    </source>
</reference>